<protein>
    <submittedName>
        <fullName evidence="2">Uncharacterized protein</fullName>
    </submittedName>
</protein>
<accession>A0A4P7NA07</accession>
<organism evidence="2 3">
    <name type="scientific">Pyricularia oryzae</name>
    <name type="common">Rice blast fungus</name>
    <name type="synonym">Magnaporthe oryzae</name>
    <dbReference type="NCBI Taxonomy" id="318829"/>
    <lineage>
        <taxon>Eukaryota</taxon>
        <taxon>Fungi</taxon>
        <taxon>Dikarya</taxon>
        <taxon>Ascomycota</taxon>
        <taxon>Pezizomycotina</taxon>
        <taxon>Sordariomycetes</taxon>
        <taxon>Sordariomycetidae</taxon>
        <taxon>Magnaporthales</taxon>
        <taxon>Pyriculariaceae</taxon>
        <taxon>Pyricularia</taxon>
    </lineage>
</organism>
<dbReference type="AlphaFoldDB" id="A0A4P7NA07"/>
<dbReference type="EMBL" id="CP034205">
    <property type="protein sequence ID" value="QBZ56990.1"/>
    <property type="molecule type" value="Genomic_DNA"/>
</dbReference>
<sequence length="73" mass="7512">MACATNAIHMVDSGHNQRHRRSTLTQAAILSPNAPLASGPDPGGTSCTGGEPPNLLREQINTAGKGGKENMGF</sequence>
<evidence type="ECO:0000256" key="1">
    <source>
        <dbReference type="SAM" id="MobiDB-lite"/>
    </source>
</evidence>
<proteinExistence type="predicted"/>
<feature type="region of interest" description="Disordered" evidence="1">
    <location>
        <begin position="1"/>
        <end position="73"/>
    </location>
</feature>
<reference evidence="2 3" key="1">
    <citation type="journal article" date="2019" name="Mol. Biol. Evol.">
        <title>Blast fungal genomes show frequent chromosomal changes, gene gains and losses, and effector gene turnover.</title>
        <authorList>
            <person name="Gomez Luciano L.B."/>
            <person name="Jason Tsai I."/>
            <person name="Chuma I."/>
            <person name="Tosa Y."/>
            <person name="Chen Y.H."/>
            <person name="Li J.Y."/>
            <person name="Li M.Y."/>
            <person name="Jade Lu M.Y."/>
            <person name="Nakayashiki H."/>
            <person name="Li W.H."/>
        </authorList>
    </citation>
    <scope>NUCLEOTIDE SEQUENCE [LARGE SCALE GENOMIC DNA]</scope>
    <source>
        <strain evidence="2">MZ5-1-6</strain>
    </source>
</reference>
<evidence type="ECO:0000313" key="3">
    <source>
        <dbReference type="Proteomes" id="UP000294847"/>
    </source>
</evidence>
<evidence type="ECO:0000313" key="2">
    <source>
        <dbReference type="EMBL" id="QBZ56990.1"/>
    </source>
</evidence>
<name>A0A4P7NA07_PYROR</name>
<gene>
    <name evidence="2" type="ORF">PoMZ_01908</name>
</gene>
<dbReference type="Proteomes" id="UP000294847">
    <property type="component" value="Chromosome 2"/>
</dbReference>